<evidence type="ECO:0000313" key="5">
    <source>
        <dbReference type="Proteomes" id="UP001479436"/>
    </source>
</evidence>
<dbReference type="PRINTS" id="PR00991">
    <property type="entry name" value="6PFRUCTKNASE"/>
</dbReference>
<dbReference type="InterPro" id="IPR013079">
    <property type="entry name" value="6Phosfructo_kin"/>
</dbReference>
<organism evidence="4 5">
    <name type="scientific">Basidiobolus ranarum</name>
    <dbReference type="NCBI Taxonomy" id="34480"/>
    <lineage>
        <taxon>Eukaryota</taxon>
        <taxon>Fungi</taxon>
        <taxon>Fungi incertae sedis</taxon>
        <taxon>Zoopagomycota</taxon>
        <taxon>Entomophthoromycotina</taxon>
        <taxon>Basidiobolomycetes</taxon>
        <taxon>Basidiobolales</taxon>
        <taxon>Basidiobolaceae</taxon>
        <taxon>Basidiobolus</taxon>
    </lineage>
</organism>
<dbReference type="InterPro" id="IPR027417">
    <property type="entry name" value="P-loop_NTPase"/>
</dbReference>
<proteinExistence type="predicted"/>
<comment type="caution">
    <text evidence="4">The sequence shown here is derived from an EMBL/GenBank/DDBJ whole genome shotgun (WGS) entry which is preliminary data.</text>
</comment>
<dbReference type="Proteomes" id="UP001479436">
    <property type="component" value="Unassembled WGS sequence"/>
</dbReference>
<dbReference type="Gene3D" id="3.40.50.1240">
    <property type="entry name" value="Phosphoglycerate mutase-like"/>
    <property type="match status" value="1"/>
</dbReference>
<evidence type="ECO:0000313" key="4">
    <source>
        <dbReference type="EMBL" id="KAK9721722.1"/>
    </source>
</evidence>
<gene>
    <name evidence="4" type="ORF">K7432_003227</name>
</gene>
<dbReference type="PANTHER" id="PTHR10606">
    <property type="entry name" value="6-PHOSPHOFRUCTO-2-KINASE/FRUCTOSE-2,6-BISPHOSPHATASE"/>
    <property type="match status" value="1"/>
</dbReference>
<accession>A0ABR2W6J0</accession>
<feature type="domain" description="6-phosphofructo-2-kinase" evidence="3">
    <location>
        <begin position="22"/>
        <end position="229"/>
    </location>
</feature>
<dbReference type="PIRSF" id="PIRSF000709">
    <property type="entry name" value="6PFK_2-Ptase"/>
    <property type="match status" value="1"/>
</dbReference>
<protein>
    <recommendedName>
        <fullName evidence="3">6-phosphofructo-2-kinase domain-containing protein</fullName>
    </recommendedName>
</protein>
<dbReference type="PANTHER" id="PTHR10606:SF39">
    <property type="entry name" value="6-PHOSPHOFRUCTO-2-KINASE_FRUCTOSE-2,6-BISPHOSPHATASE YLR345W-RELATED"/>
    <property type="match status" value="1"/>
</dbReference>
<dbReference type="Pfam" id="PF01591">
    <property type="entry name" value="6PF2K"/>
    <property type="match status" value="1"/>
</dbReference>
<dbReference type="EMBL" id="JASJQH010006971">
    <property type="protein sequence ID" value="KAK9721722.1"/>
    <property type="molecule type" value="Genomic_DNA"/>
</dbReference>
<reference evidence="4 5" key="1">
    <citation type="submission" date="2023-04" db="EMBL/GenBank/DDBJ databases">
        <title>Genome of Basidiobolus ranarum AG-B5.</title>
        <authorList>
            <person name="Stajich J.E."/>
            <person name="Carter-House D."/>
            <person name="Gryganskyi A."/>
        </authorList>
    </citation>
    <scope>NUCLEOTIDE SEQUENCE [LARGE SCALE GENOMIC DNA]</scope>
    <source>
        <strain evidence="4 5">AG-B5</strain>
    </source>
</reference>
<dbReference type="Pfam" id="PF00300">
    <property type="entry name" value="His_Phos_1"/>
    <property type="match status" value="1"/>
</dbReference>
<dbReference type="SUPFAM" id="SSF53254">
    <property type="entry name" value="Phosphoglycerate mutase-like"/>
    <property type="match status" value="1"/>
</dbReference>
<dbReference type="SUPFAM" id="SSF52540">
    <property type="entry name" value="P-loop containing nucleoside triphosphate hydrolases"/>
    <property type="match status" value="1"/>
</dbReference>
<keyword evidence="2" id="KW-0067">ATP-binding</keyword>
<evidence type="ECO:0000256" key="1">
    <source>
        <dbReference type="ARBA" id="ARBA00022741"/>
    </source>
</evidence>
<dbReference type="Gene3D" id="3.40.50.300">
    <property type="entry name" value="P-loop containing nucleotide triphosphate hydrolases"/>
    <property type="match status" value="1"/>
</dbReference>
<sequence length="442" mass="51401">MVKTIAETTPNVGKPDPDRLFNAGTIALVLVGLPARGKTHVGRSLRRYLRWLGVQTQVFHVGDYRRRLLPKKIGHDDFTPDQEDTYELRHQVADVALEDMIKWLKSSGQVGIYDASNITEERRRAVLEVLEKNDIQTIFIESICDDPKIIEANVRNVKISSPDYTSWNPNDAVKDFVRRINSQVPYYETITNRSLSFVKLINAGDQFILNNIHGYLPTRIVFYLMNLHINQRTIYFAMSGETSIESYKADPPLNGRGLRYGESLKNVVLTHRRRKILSGEEIRPLTIWTSSRRRMLETVQSFPEDVKVRQMSDLLELNPGEIDEMTEEQVKAKYPEEYEKHRQDPYNHRYPRGESYHELAIRLEAVILQLEREKNDVLILADEAVLRTLYAYYFGRPTTYIPHIHIPRDTLIEVIPSSYGCQEHRIYIEDEMEFADLTGDFD</sequence>
<keyword evidence="1" id="KW-0547">Nucleotide-binding</keyword>
<evidence type="ECO:0000259" key="3">
    <source>
        <dbReference type="Pfam" id="PF01591"/>
    </source>
</evidence>
<name>A0ABR2W6J0_9FUNG</name>
<dbReference type="InterPro" id="IPR013078">
    <property type="entry name" value="His_Pase_superF_clade-1"/>
</dbReference>
<evidence type="ECO:0000256" key="2">
    <source>
        <dbReference type="ARBA" id="ARBA00022840"/>
    </source>
</evidence>
<keyword evidence="5" id="KW-1185">Reference proteome</keyword>
<dbReference type="InterPro" id="IPR029033">
    <property type="entry name" value="His_PPase_superfam"/>
</dbReference>
<dbReference type="InterPro" id="IPR003094">
    <property type="entry name" value="6Pfruct_kin"/>
</dbReference>